<evidence type="ECO:0000313" key="2">
    <source>
        <dbReference type="EMBL" id="KAK2651675.1"/>
    </source>
</evidence>
<proteinExistence type="predicted"/>
<evidence type="ECO:0000313" key="3">
    <source>
        <dbReference type="Proteomes" id="UP001280121"/>
    </source>
</evidence>
<keyword evidence="1" id="KW-1133">Transmembrane helix</keyword>
<comment type="caution">
    <text evidence="2">The sequence shown here is derived from an EMBL/GenBank/DDBJ whole genome shotgun (WGS) entry which is preliminary data.</text>
</comment>
<dbReference type="PANTHER" id="PTHR37224">
    <property type="entry name" value="OS02G0804400 PROTEIN"/>
    <property type="match status" value="1"/>
</dbReference>
<sequence length="150" mass="16064">MIDMALTAKTPIANGAGAAPKLSYACSNRRRLNPTKQLVGSIKLFIYTPNGPNLSSSSSRVQASFPVQASNSNNPQIDDPDDTSQPQEDLNYLLTLGAGSVVGAAVIKYGSILFPEITRPNIFQALIMISTPVIVTVFLLIKQSRAEQQS</sequence>
<feature type="transmembrane region" description="Helical" evidence="1">
    <location>
        <begin position="122"/>
        <end position="141"/>
    </location>
</feature>
<dbReference type="EMBL" id="JANJYI010000004">
    <property type="protein sequence ID" value="KAK2651675.1"/>
    <property type="molecule type" value="Genomic_DNA"/>
</dbReference>
<dbReference type="AlphaFoldDB" id="A0AAD9X2Q0"/>
<gene>
    <name evidence="2" type="ORF">Ddye_011531</name>
</gene>
<organism evidence="2 3">
    <name type="scientific">Dipteronia dyeriana</name>
    <dbReference type="NCBI Taxonomy" id="168575"/>
    <lineage>
        <taxon>Eukaryota</taxon>
        <taxon>Viridiplantae</taxon>
        <taxon>Streptophyta</taxon>
        <taxon>Embryophyta</taxon>
        <taxon>Tracheophyta</taxon>
        <taxon>Spermatophyta</taxon>
        <taxon>Magnoliopsida</taxon>
        <taxon>eudicotyledons</taxon>
        <taxon>Gunneridae</taxon>
        <taxon>Pentapetalae</taxon>
        <taxon>rosids</taxon>
        <taxon>malvids</taxon>
        <taxon>Sapindales</taxon>
        <taxon>Sapindaceae</taxon>
        <taxon>Hippocastanoideae</taxon>
        <taxon>Acereae</taxon>
        <taxon>Dipteronia</taxon>
    </lineage>
</organism>
<reference evidence="2" key="1">
    <citation type="journal article" date="2023" name="Plant J.">
        <title>Genome sequences and population genomics provide insights into the demographic history, inbreeding, and mutation load of two 'living fossil' tree species of Dipteronia.</title>
        <authorList>
            <person name="Feng Y."/>
            <person name="Comes H.P."/>
            <person name="Chen J."/>
            <person name="Zhu S."/>
            <person name="Lu R."/>
            <person name="Zhang X."/>
            <person name="Li P."/>
            <person name="Qiu J."/>
            <person name="Olsen K.M."/>
            <person name="Qiu Y."/>
        </authorList>
    </citation>
    <scope>NUCLEOTIDE SEQUENCE</scope>
    <source>
        <strain evidence="2">KIB01</strain>
    </source>
</reference>
<keyword evidence="1" id="KW-0472">Membrane</keyword>
<feature type="transmembrane region" description="Helical" evidence="1">
    <location>
        <begin position="90"/>
        <end position="110"/>
    </location>
</feature>
<name>A0AAD9X2Q0_9ROSI</name>
<keyword evidence="3" id="KW-1185">Reference proteome</keyword>
<dbReference type="Proteomes" id="UP001280121">
    <property type="component" value="Unassembled WGS sequence"/>
</dbReference>
<evidence type="ECO:0000256" key="1">
    <source>
        <dbReference type="SAM" id="Phobius"/>
    </source>
</evidence>
<keyword evidence="1" id="KW-0812">Transmembrane</keyword>
<protein>
    <submittedName>
        <fullName evidence="2">Uncharacterized protein</fullName>
    </submittedName>
</protein>
<accession>A0AAD9X2Q0</accession>